<keyword evidence="9 12" id="KW-0653">Protein transport</keyword>
<sequence length="127" mass="14174">MKPLAQINVIPFIDIMLVLLAVVLTTATFVAQGKIPINLPSASQAKPIPRSEHIKIAIDESGVIYWDEQALTLDELDTRVAARAQPANNARFLLHVDEDARFLHFVGIIDLLKKHKVEDISIVTERQ</sequence>
<evidence type="ECO:0000256" key="10">
    <source>
        <dbReference type="ARBA" id="ARBA00022989"/>
    </source>
</evidence>
<dbReference type="EMBL" id="CAADEW010000019">
    <property type="protein sequence ID" value="VFJ48172.1"/>
    <property type="molecule type" value="Genomic_DNA"/>
</dbReference>
<keyword evidence="10" id="KW-1133">Transmembrane helix</keyword>
<proteinExistence type="inferred from homology"/>
<evidence type="ECO:0000256" key="6">
    <source>
        <dbReference type="ARBA" id="ARBA00022475"/>
    </source>
</evidence>
<dbReference type="GO" id="GO:0015031">
    <property type="term" value="P:protein transport"/>
    <property type="evidence" value="ECO:0007669"/>
    <property type="project" value="UniProtKB-KW"/>
</dbReference>
<keyword evidence="7" id="KW-0997">Cell inner membrane</keyword>
<gene>
    <name evidence="13" type="ORF">BECKFW1821A_GA0114235_10195</name>
    <name evidence="14" type="ORF">BECKFW1821B_GA0114236_101549</name>
    <name evidence="15" type="ORF">BECKFW1821C_GA0114237_102613</name>
</gene>
<reference evidence="13" key="1">
    <citation type="submission" date="2019-02" db="EMBL/GenBank/DDBJ databases">
        <authorList>
            <person name="Gruber-Vodicka R. H."/>
            <person name="Seah K. B. B."/>
        </authorList>
    </citation>
    <scope>NUCLEOTIDE SEQUENCE</scope>
    <source>
        <strain evidence="14">BECK_BZ106</strain>
        <strain evidence="15">BECK_BZ131</strain>
        <strain evidence="13">BECK_BZ15</strain>
    </source>
</reference>
<evidence type="ECO:0000313" key="13">
    <source>
        <dbReference type="EMBL" id="VFJ48172.1"/>
    </source>
</evidence>
<evidence type="ECO:0000256" key="9">
    <source>
        <dbReference type="ARBA" id="ARBA00022927"/>
    </source>
</evidence>
<dbReference type="GO" id="GO:0022857">
    <property type="term" value="F:transmembrane transporter activity"/>
    <property type="evidence" value="ECO:0007669"/>
    <property type="project" value="InterPro"/>
</dbReference>
<evidence type="ECO:0000256" key="4">
    <source>
        <dbReference type="ARBA" id="ARBA00011471"/>
    </source>
</evidence>
<evidence type="ECO:0000256" key="7">
    <source>
        <dbReference type="ARBA" id="ARBA00022519"/>
    </source>
</evidence>
<comment type="function">
    <text evidence="1">Involved in the TonB-dependent energy-dependent transport of various receptor-bound substrates.</text>
</comment>
<evidence type="ECO:0000256" key="8">
    <source>
        <dbReference type="ARBA" id="ARBA00022692"/>
    </source>
</evidence>
<evidence type="ECO:0000256" key="11">
    <source>
        <dbReference type="ARBA" id="ARBA00023136"/>
    </source>
</evidence>
<dbReference type="Pfam" id="PF02472">
    <property type="entry name" value="ExbD"/>
    <property type="match status" value="1"/>
</dbReference>
<dbReference type="Gene3D" id="3.30.420.270">
    <property type="match status" value="1"/>
</dbReference>
<comment type="similarity">
    <text evidence="3 12">Belongs to the ExbD/TolR family.</text>
</comment>
<organism evidence="13">
    <name type="scientific">Candidatus Kentrum sp. FW</name>
    <dbReference type="NCBI Taxonomy" id="2126338"/>
    <lineage>
        <taxon>Bacteria</taxon>
        <taxon>Pseudomonadati</taxon>
        <taxon>Pseudomonadota</taxon>
        <taxon>Gammaproteobacteria</taxon>
        <taxon>Candidatus Kentrum</taxon>
    </lineage>
</organism>
<evidence type="ECO:0000313" key="14">
    <source>
        <dbReference type="EMBL" id="VFJ53661.1"/>
    </source>
</evidence>
<evidence type="ECO:0000313" key="15">
    <source>
        <dbReference type="EMBL" id="VFJ71215.1"/>
    </source>
</evidence>
<evidence type="ECO:0000256" key="12">
    <source>
        <dbReference type="RuleBase" id="RU003879"/>
    </source>
</evidence>
<dbReference type="EMBL" id="CAADFE010000026">
    <property type="protein sequence ID" value="VFJ71215.1"/>
    <property type="molecule type" value="Genomic_DNA"/>
</dbReference>
<keyword evidence="8 12" id="KW-0812">Transmembrane</keyword>
<protein>
    <submittedName>
        <fullName evidence="13">Biopolymer transport protein ExbD</fullName>
    </submittedName>
</protein>
<dbReference type="PANTHER" id="PTHR30558:SF12">
    <property type="entry name" value="BIOPOLYMER TRANSPORT PROTEIN EXBD"/>
    <property type="match status" value="1"/>
</dbReference>
<comment type="subcellular location">
    <subcellularLocation>
        <location evidence="2">Cell inner membrane</location>
        <topology evidence="2">Single-pass type II membrane protein</topology>
    </subcellularLocation>
    <subcellularLocation>
        <location evidence="12">Cell membrane</location>
        <topology evidence="12">Single-pass type II membrane protein</topology>
    </subcellularLocation>
</comment>
<dbReference type="GO" id="GO:0005886">
    <property type="term" value="C:plasma membrane"/>
    <property type="evidence" value="ECO:0007669"/>
    <property type="project" value="UniProtKB-SubCell"/>
</dbReference>
<dbReference type="EMBL" id="CAADFD010000015">
    <property type="protein sequence ID" value="VFJ53661.1"/>
    <property type="molecule type" value="Genomic_DNA"/>
</dbReference>
<evidence type="ECO:0000256" key="5">
    <source>
        <dbReference type="ARBA" id="ARBA00022448"/>
    </source>
</evidence>
<keyword evidence="11" id="KW-0472">Membrane</keyword>
<evidence type="ECO:0000256" key="3">
    <source>
        <dbReference type="ARBA" id="ARBA00005811"/>
    </source>
</evidence>
<dbReference type="PANTHER" id="PTHR30558">
    <property type="entry name" value="EXBD MEMBRANE COMPONENT OF PMF-DRIVEN MACROMOLECULE IMPORT SYSTEM"/>
    <property type="match status" value="1"/>
</dbReference>
<dbReference type="InterPro" id="IPR003400">
    <property type="entry name" value="ExbD"/>
</dbReference>
<dbReference type="AlphaFoldDB" id="A0A450S8J7"/>
<evidence type="ECO:0000256" key="1">
    <source>
        <dbReference type="ARBA" id="ARBA00003540"/>
    </source>
</evidence>
<keyword evidence="5 12" id="KW-0813">Transport</keyword>
<accession>A0A450S8J7</accession>
<name>A0A450S8J7_9GAMM</name>
<evidence type="ECO:0000256" key="2">
    <source>
        <dbReference type="ARBA" id="ARBA00004249"/>
    </source>
</evidence>
<keyword evidence="6" id="KW-1003">Cell membrane</keyword>
<comment type="subunit">
    <text evidence="4">The accessory proteins ExbB and ExbD seem to form a complex with TonB.</text>
</comment>